<protein>
    <submittedName>
        <fullName evidence="1">18150_t:CDS:1</fullName>
    </submittedName>
</protein>
<gene>
    <name evidence="1" type="ORF">SPELUC_LOCUS15572</name>
</gene>
<name>A0ACA9QWX9_9GLOM</name>
<feature type="non-terminal residue" evidence="1">
    <location>
        <position position="280"/>
    </location>
</feature>
<organism evidence="1 2">
    <name type="scientific">Cetraspora pellucida</name>
    <dbReference type="NCBI Taxonomy" id="1433469"/>
    <lineage>
        <taxon>Eukaryota</taxon>
        <taxon>Fungi</taxon>
        <taxon>Fungi incertae sedis</taxon>
        <taxon>Mucoromycota</taxon>
        <taxon>Glomeromycotina</taxon>
        <taxon>Glomeromycetes</taxon>
        <taxon>Diversisporales</taxon>
        <taxon>Gigasporaceae</taxon>
        <taxon>Cetraspora</taxon>
    </lineage>
</organism>
<evidence type="ECO:0000313" key="1">
    <source>
        <dbReference type="EMBL" id="CAG8767638.1"/>
    </source>
</evidence>
<keyword evidence="2" id="KW-1185">Reference proteome</keyword>
<accession>A0ACA9QWX9</accession>
<dbReference type="Proteomes" id="UP000789366">
    <property type="component" value="Unassembled WGS sequence"/>
</dbReference>
<dbReference type="EMBL" id="CAJVPW010052108">
    <property type="protein sequence ID" value="CAG8767638.1"/>
    <property type="molecule type" value="Genomic_DNA"/>
</dbReference>
<proteinExistence type="predicted"/>
<reference evidence="1" key="1">
    <citation type="submission" date="2021-06" db="EMBL/GenBank/DDBJ databases">
        <authorList>
            <person name="Kallberg Y."/>
            <person name="Tangrot J."/>
            <person name="Rosling A."/>
        </authorList>
    </citation>
    <scope>NUCLEOTIDE SEQUENCE</scope>
    <source>
        <strain evidence="1">28 12/20/2015</strain>
    </source>
</reference>
<evidence type="ECO:0000313" key="2">
    <source>
        <dbReference type="Proteomes" id="UP000789366"/>
    </source>
</evidence>
<sequence>MPELMDIILCNLDGDSNSLYSCALVNRHWCKISIPILWRDPFSFKQNPTYISKYLSYLDDDDKLCLKEFKISILDDFPSSLFHYAKFLRVLDLSFLESKVRQWITFQNITLQRYSANAIISTLLLKLFIECGVSLSKFHIMISKSVIKPEIFYFLGQNVRFFSQLQFVSVDTGYEDFYADENIAFLKILAKNSTKIRSLQFNMHDVGYNVTPLCHALANIIKSQCQLTEFVLTGMDLNVQDIIFALATQKTSLREFKIDYCYDNGINFNALLKFEKLETL</sequence>
<comment type="caution">
    <text evidence="1">The sequence shown here is derived from an EMBL/GenBank/DDBJ whole genome shotgun (WGS) entry which is preliminary data.</text>
</comment>